<dbReference type="AlphaFoldDB" id="A0A173GHF8"/>
<feature type="transmembrane region" description="Helical" evidence="1">
    <location>
        <begin position="31"/>
        <end position="50"/>
    </location>
</feature>
<name>A0A173GHF8_BEMTA</name>
<sequence length="101" mass="11795">MKMEEMVTPIMLMVMIYLVSKMNIINSLIIIEYISIMVIITMMILIKTMNMENHNILYFIILMITESVIGLSILISMIRTHGNDFLKSSSVLKLWSFLYLL</sequence>
<organism evidence="2">
    <name type="scientific">Bemisia tabaci</name>
    <name type="common">Sweetpotato whitefly</name>
    <name type="synonym">Aleurodes tabaci</name>
    <dbReference type="NCBI Taxonomy" id="7038"/>
    <lineage>
        <taxon>Eukaryota</taxon>
        <taxon>Metazoa</taxon>
        <taxon>Ecdysozoa</taxon>
        <taxon>Arthropoda</taxon>
        <taxon>Hexapoda</taxon>
        <taxon>Insecta</taxon>
        <taxon>Pterygota</taxon>
        <taxon>Neoptera</taxon>
        <taxon>Paraneoptera</taxon>
        <taxon>Hemiptera</taxon>
        <taxon>Sternorrhyncha</taxon>
        <taxon>Aleyrodoidea</taxon>
        <taxon>Aleyrodidae</taxon>
        <taxon>Aleyrodinae</taxon>
        <taxon>Bemisia</taxon>
    </lineage>
</organism>
<evidence type="ECO:0000313" key="2">
    <source>
        <dbReference type="EMBL" id="ANH54412.1"/>
    </source>
</evidence>
<keyword evidence="1" id="KW-0812">Transmembrane</keyword>
<accession>A0A173GHF8</accession>
<feature type="transmembrane region" description="Helical" evidence="1">
    <location>
        <begin position="56"/>
        <end position="78"/>
    </location>
</feature>
<gene>
    <name evidence="2" type="primary">ND4L</name>
</gene>
<evidence type="ECO:0000256" key="1">
    <source>
        <dbReference type="SAM" id="Phobius"/>
    </source>
</evidence>
<keyword evidence="1" id="KW-0472">Membrane</keyword>
<keyword evidence="2" id="KW-0496">Mitochondrion</keyword>
<dbReference type="EMBL" id="KU877168">
    <property type="protein sequence ID" value="ANH54412.1"/>
    <property type="molecule type" value="Genomic_DNA"/>
</dbReference>
<protein>
    <submittedName>
        <fullName evidence="2">NADH dehydrogenase subunit 4L</fullName>
    </submittedName>
</protein>
<reference evidence="2" key="1">
    <citation type="submission" date="2016-03" db="EMBL/GenBank/DDBJ databases">
        <title>Mitogenomes of insect prey and predators.</title>
        <authorList>
            <person name="Pires Paula D."/>
            <person name="Veloso Timbo R."/>
            <person name="Togawa R."/>
        </authorList>
    </citation>
    <scope>NUCLEOTIDE SEQUENCE</scope>
</reference>
<proteinExistence type="predicted"/>
<geneLocation type="mitochondrion" evidence="2"/>
<dbReference type="Gene3D" id="1.10.287.3510">
    <property type="match status" value="1"/>
</dbReference>
<keyword evidence="1" id="KW-1133">Transmembrane helix</keyword>